<dbReference type="RefSeq" id="WP_070734193.1">
    <property type="nucleotide sequence ID" value="NZ_MDZC01000057.1"/>
</dbReference>
<dbReference type="Proteomes" id="UP000177791">
    <property type="component" value="Unassembled WGS sequence"/>
</dbReference>
<keyword evidence="2" id="KW-1185">Reference proteome</keyword>
<evidence type="ECO:0000313" key="1">
    <source>
        <dbReference type="EMBL" id="OGX85632.1"/>
    </source>
</evidence>
<reference evidence="1 2" key="1">
    <citation type="submission" date="2016-08" db="EMBL/GenBank/DDBJ databases">
        <title>Hymenobacter coccineus sp. nov., Hymenobacter lapidarius sp. nov. and Hymenobacter glacialis sp. nov., isolated from Antarctic soil.</title>
        <authorList>
            <person name="Sedlacek I."/>
            <person name="Kralova S."/>
            <person name="Kyrova K."/>
            <person name="Maslanova I."/>
            <person name="Stankova E."/>
            <person name="Vrbovska V."/>
            <person name="Nemec M."/>
            <person name="Bartak M."/>
            <person name="Svec P."/>
            <person name="Busse H.-J."/>
            <person name="Pantucek R."/>
        </authorList>
    </citation>
    <scope>NUCLEOTIDE SEQUENCE [LARGE SCALE GENOMIC DNA]</scope>
    <source>
        <strain evidence="1 2">CCM 8648</strain>
    </source>
</reference>
<comment type="caution">
    <text evidence="1">The sequence shown here is derived from an EMBL/GenBank/DDBJ whole genome shotgun (WGS) entry which is preliminary data.</text>
</comment>
<gene>
    <name evidence="1" type="ORF">BEN48_02025</name>
</gene>
<dbReference type="EMBL" id="MDZC01000057">
    <property type="protein sequence ID" value="OGX85632.1"/>
    <property type="molecule type" value="Genomic_DNA"/>
</dbReference>
<name>A0A1G1T435_9BACT</name>
<protein>
    <submittedName>
        <fullName evidence="1">Uncharacterized protein</fullName>
    </submittedName>
</protein>
<sequence length="104" mass="11609">MLAKVRQQRGQPYTRRTLGENLRALAVEFGPAELLASFLIRLALMYHLPRWLGHSAAGIMLAKVLADVTFYVPAVSVTSGARSACATSTTSRWLIQFTTCRWLR</sequence>
<dbReference type="AlphaFoldDB" id="A0A1G1T435"/>
<proteinExistence type="predicted"/>
<accession>A0A1G1T435</accession>
<dbReference type="STRING" id="1908236.BEN48_02025"/>
<evidence type="ECO:0000313" key="2">
    <source>
        <dbReference type="Proteomes" id="UP000177791"/>
    </source>
</evidence>
<organism evidence="1 2">
    <name type="scientific">Hymenobacter glacialis</name>
    <dbReference type="NCBI Taxonomy" id="1908236"/>
    <lineage>
        <taxon>Bacteria</taxon>
        <taxon>Pseudomonadati</taxon>
        <taxon>Bacteroidota</taxon>
        <taxon>Cytophagia</taxon>
        <taxon>Cytophagales</taxon>
        <taxon>Hymenobacteraceae</taxon>
        <taxon>Hymenobacter</taxon>
    </lineage>
</organism>